<dbReference type="AlphaFoldDB" id="Q2R526"/>
<evidence type="ECO:0000256" key="1">
    <source>
        <dbReference type="SAM" id="MobiDB-lite"/>
    </source>
</evidence>
<proteinExistence type="predicted"/>
<evidence type="ECO:0000313" key="3">
    <source>
        <dbReference type="EMBL" id="AAX95931.1"/>
    </source>
</evidence>
<evidence type="ECO:0000313" key="4">
    <source>
        <dbReference type="Proteomes" id="UP000000763"/>
    </source>
</evidence>
<accession>Q2R526</accession>
<dbReference type="EMBL" id="AC146526">
    <property type="protein sequence ID" value="AAX95931.1"/>
    <property type="molecule type" value="Genomic_DNA"/>
</dbReference>
<reference evidence="2" key="3">
    <citation type="submission" date="2006-11" db="EMBL/GenBank/DDBJ databases">
        <title>.</title>
        <authorList>
            <person name="Buell C."/>
            <person name="Yuan Q."/>
            <person name="Ouyang S."/>
            <person name="Liu J."/>
            <person name="Wang A."/>
            <person name="Maiti R."/>
            <person name="Lin H."/>
            <person name="Zhu W."/>
            <person name="Hamilton J."/>
            <person name="Jones K."/>
            <person name="Tallon L."/>
            <person name="Feldblyum T."/>
            <person name="Tsitrin T."/>
            <person name="Bera J."/>
            <person name="Kim M."/>
            <person name="Jin S."/>
            <person name="Fadrosh D."/>
            <person name="Vuong H."/>
            <person name="Overton II L."/>
            <person name="Reardon M."/>
            <person name="Weaver B."/>
            <person name="Johri S."/>
            <person name="Lewis M."/>
            <person name="Utterback T."/>
            <person name="Van Aken S."/>
            <person name="Wortman J."/>
            <person name="Haas B."/>
            <person name="Koo H."/>
            <person name="Zismann V."/>
            <person name="Hsiao J."/>
            <person name="Iobst S."/>
            <person name="de Vazeilles A."/>
            <person name="White O."/>
            <person name="Salzberg S."/>
            <person name="Fraser C."/>
        </authorList>
    </citation>
    <scope>NUCLEOTIDE SEQUENCE</scope>
</reference>
<dbReference type="Proteomes" id="UP000000763">
    <property type="component" value="Chromosome 11"/>
</dbReference>
<organism evidence="2 4">
    <name type="scientific">Oryza sativa subsp. japonica</name>
    <name type="common">Rice</name>
    <dbReference type="NCBI Taxonomy" id="39947"/>
    <lineage>
        <taxon>Eukaryota</taxon>
        <taxon>Viridiplantae</taxon>
        <taxon>Streptophyta</taxon>
        <taxon>Embryophyta</taxon>
        <taxon>Tracheophyta</taxon>
        <taxon>Spermatophyta</taxon>
        <taxon>Magnoliopsida</taxon>
        <taxon>Liliopsida</taxon>
        <taxon>Poales</taxon>
        <taxon>Poaceae</taxon>
        <taxon>BOP clade</taxon>
        <taxon>Oryzoideae</taxon>
        <taxon>Oryzeae</taxon>
        <taxon>Oryzinae</taxon>
        <taxon>Oryza</taxon>
        <taxon>Oryza sativa</taxon>
    </lineage>
</organism>
<reference evidence="2" key="2">
    <citation type="submission" date="2005-04" db="EMBL/GenBank/DDBJ databases">
        <authorList>
            <person name="Buell R."/>
        </authorList>
    </citation>
    <scope>NUCLEOTIDE SEQUENCE</scope>
</reference>
<gene>
    <name evidence="3" type="ordered locus">LOC_Os11g26470</name>
</gene>
<feature type="region of interest" description="Disordered" evidence="1">
    <location>
        <begin position="178"/>
        <end position="201"/>
    </location>
</feature>
<reference evidence="4" key="1">
    <citation type="journal article" date="2005" name="Nature">
        <title>The map-based sequence of the rice genome.</title>
        <authorList>
            <consortium name="International rice genome sequencing project (IRGSP)"/>
            <person name="Matsumoto T."/>
            <person name="Wu J."/>
            <person name="Kanamori H."/>
            <person name="Katayose Y."/>
            <person name="Fujisawa M."/>
            <person name="Namiki N."/>
            <person name="Mizuno H."/>
            <person name="Yamamoto K."/>
            <person name="Antonio B.A."/>
            <person name="Baba T."/>
            <person name="Sakata K."/>
            <person name="Nagamura Y."/>
            <person name="Aoki H."/>
            <person name="Arikawa K."/>
            <person name="Arita K."/>
            <person name="Bito T."/>
            <person name="Chiden Y."/>
            <person name="Fujitsuka N."/>
            <person name="Fukunaka R."/>
            <person name="Hamada M."/>
            <person name="Harada C."/>
            <person name="Hayashi A."/>
            <person name="Hijishita S."/>
            <person name="Honda M."/>
            <person name="Hosokawa S."/>
            <person name="Ichikawa Y."/>
            <person name="Idonuma A."/>
            <person name="Iijima M."/>
            <person name="Ikeda M."/>
            <person name="Ikeno M."/>
            <person name="Ito K."/>
            <person name="Ito S."/>
            <person name="Ito T."/>
            <person name="Ito Y."/>
            <person name="Ito Y."/>
            <person name="Iwabuchi A."/>
            <person name="Kamiya K."/>
            <person name="Karasawa W."/>
            <person name="Kurita K."/>
            <person name="Katagiri S."/>
            <person name="Kikuta A."/>
            <person name="Kobayashi H."/>
            <person name="Kobayashi N."/>
            <person name="Machita K."/>
            <person name="Maehara T."/>
            <person name="Masukawa M."/>
            <person name="Mizubayashi T."/>
            <person name="Mukai Y."/>
            <person name="Nagasaki H."/>
            <person name="Nagata Y."/>
            <person name="Naito S."/>
            <person name="Nakashima M."/>
            <person name="Nakama Y."/>
            <person name="Nakamichi Y."/>
            <person name="Nakamura M."/>
            <person name="Meguro A."/>
            <person name="Negishi M."/>
            <person name="Ohta I."/>
            <person name="Ohta T."/>
            <person name="Okamoto M."/>
            <person name="Ono N."/>
            <person name="Saji S."/>
            <person name="Sakaguchi M."/>
            <person name="Sakai K."/>
            <person name="Shibata M."/>
            <person name="Shimokawa T."/>
            <person name="Song J."/>
            <person name="Takazaki Y."/>
            <person name="Terasawa K."/>
            <person name="Tsugane M."/>
            <person name="Tsuji K."/>
            <person name="Ueda S."/>
            <person name="Waki K."/>
            <person name="Yamagata H."/>
            <person name="Yamamoto M."/>
            <person name="Yamamoto S."/>
            <person name="Yamane H."/>
            <person name="Yoshiki S."/>
            <person name="Yoshihara R."/>
            <person name="Yukawa K."/>
            <person name="Zhong H."/>
            <person name="Yano M."/>
            <person name="Yuan Q."/>
            <person name="Ouyang S."/>
            <person name="Liu J."/>
            <person name="Jones K.M."/>
            <person name="Gansberger K."/>
            <person name="Moffat K."/>
            <person name="Hill J."/>
            <person name="Bera J."/>
            <person name="Fadrosh D."/>
            <person name="Jin S."/>
            <person name="Johri S."/>
            <person name="Kim M."/>
            <person name="Overton L."/>
            <person name="Reardon M."/>
            <person name="Tsitrin T."/>
            <person name="Vuong H."/>
            <person name="Weaver B."/>
            <person name="Ciecko A."/>
            <person name="Tallon L."/>
            <person name="Jackson J."/>
            <person name="Pai G."/>
            <person name="Aken S.V."/>
            <person name="Utterback T."/>
            <person name="Reidmuller S."/>
            <person name="Feldblyum T."/>
            <person name="Hsiao J."/>
            <person name="Zismann V."/>
            <person name="Iobst S."/>
            <person name="de Vazeille A.R."/>
            <person name="Buell C.R."/>
            <person name="Ying K."/>
            <person name="Li Y."/>
            <person name="Lu T."/>
            <person name="Huang Y."/>
            <person name="Zhao Q."/>
            <person name="Feng Q."/>
            <person name="Zhang L."/>
            <person name="Zhu J."/>
            <person name="Weng Q."/>
            <person name="Mu J."/>
            <person name="Lu Y."/>
            <person name="Fan D."/>
            <person name="Liu Y."/>
            <person name="Guan J."/>
            <person name="Zhang Y."/>
            <person name="Yu S."/>
            <person name="Liu X."/>
            <person name="Zhang Y."/>
            <person name="Hong G."/>
            <person name="Han B."/>
            <person name="Choisne N."/>
            <person name="Demange N."/>
            <person name="Orjeda G."/>
            <person name="Samain S."/>
            <person name="Cattolico L."/>
            <person name="Pelletier E."/>
            <person name="Couloux A."/>
            <person name="Segurens B."/>
            <person name="Wincker P."/>
            <person name="D'Hont A."/>
            <person name="Scarpelli C."/>
            <person name="Weissenbach J."/>
            <person name="Salanoubat M."/>
            <person name="Quetier F."/>
            <person name="Yu Y."/>
            <person name="Kim H.R."/>
            <person name="Rambo T."/>
            <person name="Currie J."/>
            <person name="Collura K."/>
            <person name="Luo M."/>
            <person name="Yang T."/>
            <person name="Ammiraju J.S.S."/>
            <person name="Engler F."/>
            <person name="Soderlund C."/>
            <person name="Wing R.A."/>
            <person name="Palmer L.E."/>
            <person name="de la Bastide M."/>
            <person name="Spiegel L."/>
            <person name="Nascimento L."/>
            <person name="Zutavern T."/>
            <person name="O'Shaughnessy A."/>
            <person name="Dike S."/>
            <person name="Dedhia N."/>
            <person name="Preston R."/>
            <person name="Balija V."/>
            <person name="McCombie W.R."/>
            <person name="Chow T."/>
            <person name="Chen H."/>
            <person name="Chung M."/>
            <person name="Chen C."/>
            <person name="Shaw J."/>
            <person name="Wu H."/>
            <person name="Hsiao K."/>
            <person name="Chao Y."/>
            <person name="Chu M."/>
            <person name="Cheng C."/>
            <person name="Hour A."/>
            <person name="Lee P."/>
            <person name="Lin S."/>
            <person name="Lin Y."/>
            <person name="Liou J."/>
            <person name="Liu S."/>
            <person name="Hsing Y."/>
            <person name="Raghuvanshi S."/>
            <person name="Mohanty A."/>
            <person name="Bharti A.K."/>
            <person name="Gaur A."/>
            <person name="Gupta V."/>
            <person name="Kumar D."/>
            <person name="Ravi V."/>
            <person name="Vij S."/>
            <person name="Kapur A."/>
            <person name="Khurana P."/>
            <person name="Khurana P."/>
            <person name="Khurana J.P."/>
            <person name="Tyagi A.K."/>
            <person name="Gaikwad K."/>
            <person name="Singh A."/>
            <person name="Dalal V."/>
            <person name="Srivastava S."/>
            <person name="Dixit A."/>
            <person name="Pal A.K."/>
            <person name="Ghazi I.A."/>
            <person name="Yadav M."/>
            <person name="Pandit A."/>
            <person name="Bhargava A."/>
            <person name="Sureshbabu K."/>
            <person name="Batra K."/>
            <person name="Sharma T.R."/>
            <person name="Mohapatra T."/>
            <person name="Singh N.K."/>
            <person name="Messing J."/>
            <person name="Nelson A.B."/>
            <person name="Fuks G."/>
            <person name="Kavchok S."/>
            <person name="Keizer G."/>
            <person name="Linton E."/>
            <person name="Llaca V."/>
            <person name="Song R."/>
            <person name="Tanyolac B."/>
            <person name="Young S."/>
            <person name="Ho-Il K."/>
            <person name="Hahn J.H."/>
            <person name="Sangsakoo G."/>
            <person name="Vanavichit A."/>
            <person name="de Mattos Luiz.A.T."/>
            <person name="Zimmer P.D."/>
            <person name="Malone G."/>
            <person name="Dellagostin O."/>
            <person name="de Oliveira A.C."/>
            <person name="Bevan M."/>
            <person name="Bancroft I."/>
            <person name="Minx P."/>
            <person name="Cordum H."/>
            <person name="Wilson R."/>
            <person name="Cheng Z."/>
            <person name="Jin W."/>
            <person name="Jiang J."/>
            <person name="Leong S.A."/>
            <person name="Iwama H."/>
            <person name="Gojobori T."/>
            <person name="Itoh T."/>
            <person name="Niimura Y."/>
            <person name="Fujii Y."/>
            <person name="Habara T."/>
            <person name="Sakai H."/>
            <person name="Sato Y."/>
            <person name="Wilson G."/>
            <person name="Kumar K."/>
            <person name="McCouch S."/>
            <person name="Juretic N."/>
            <person name="Hoen D."/>
            <person name="Wright S."/>
            <person name="Bruskiewich R."/>
            <person name="Bureau T."/>
            <person name="Miyao A."/>
            <person name="Hirochika H."/>
            <person name="Nishikawa T."/>
            <person name="Kadowaki K."/>
            <person name="Sugiura M."/>
            <person name="Burr B."/>
            <person name="Sasaki T."/>
        </authorList>
    </citation>
    <scope>NUCLEOTIDE SEQUENCE [LARGE SCALE GENOMIC DNA]</scope>
    <source>
        <strain evidence="4">cv. Nipponbare</strain>
    </source>
</reference>
<evidence type="ECO:0000313" key="2">
    <source>
        <dbReference type="EMBL" id="AAX95264.1"/>
    </source>
</evidence>
<reference evidence="4" key="4">
    <citation type="journal article" date="2008" name="Nucleic Acids Res.">
        <title>The rice annotation project database (RAP-DB): 2008 update.</title>
        <authorList>
            <consortium name="The rice annotation project (RAP)"/>
        </authorList>
    </citation>
    <scope>GENOME REANNOTATION</scope>
    <source>
        <strain evidence="4">cv. Nipponbare</strain>
    </source>
</reference>
<name>Q2R526_ORYSJ</name>
<sequence length="201" mass="22922">MAQKYFWHIMVIHQQAHRYTIVAFQLRVFQGCKSMESINTSHKDLTKFNEIANNQNEFISSEELPKFIIFENKTSDAIGKINMHMEREICNDTSYLSGARDVSPKLGFHSESLIRIESVKAEVSLKIIVLLLHQVVDVGELSISILLLFLRLCYVFLEVVFDLSHLHIKGIHSPGDSPKFQREELERHSAGDGGILLDPGD</sequence>
<protein>
    <submittedName>
        <fullName evidence="2">Uncharacterized protein</fullName>
    </submittedName>
</protein>
<feature type="compositionally biased region" description="Basic and acidic residues" evidence="1">
    <location>
        <begin position="179"/>
        <end position="190"/>
    </location>
</feature>
<dbReference type="EMBL" id="AC146946">
    <property type="protein sequence ID" value="AAX95264.1"/>
    <property type="molecule type" value="Genomic_DNA"/>
</dbReference>